<accession>A0A0H2YTR8</accession>
<reference evidence="1 2" key="1">
    <citation type="journal article" date="2006" name="Genome Res.">
        <title>Skewed genomic variability in strains of the toxigenic bacterial pathogen, Clostridium perfringens.</title>
        <authorList>
            <person name="Myers G.S."/>
            <person name="Rasko D.A."/>
            <person name="Cheung J.K."/>
            <person name="Ravel J."/>
            <person name="Seshadri R."/>
            <person name="Deboy R.T."/>
            <person name="Ren Q."/>
            <person name="Varga J."/>
            <person name="Awad M.M."/>
            <person name="Brinkac L.M."/>
            <person name="Daugherty S.C."/>
            <person name="Haft D.H."/>
            <person name="Dodson R.J."/>
            <person name="Madupu R."/>
            <person name="Nelson W.C."/>
            <person name="Rosovitz M.J."/>
            <person name="Sullivan S.A."/>
            <person name="Khouri H."/>
            <person name="Dimitrov G.I."/>
            <person name="Watkins K.L."/>
            <person name="Mulligan S."/>
            <person name="Benton J."/>
            <person name="Radune D."/>
            <person name="Fisher D.J."/>
            <person name="Atkins H.S."/>
            <person name="Hiscox T."/>
            <person name="Jost B.H."/>
            <person name="Billington S.J."/>
            <person name="Songer J.G."/>
            <person name="McClane B.A."/>
            <person name="Titball R.W."/>
            <person name="Rood J.I."/>
            <person name="Melville S.B."/>
            <person name="Paulsen I.T."/>
        </authorList>
    </citation>
    <scope>NUCLEOTIDE SEQUENCE [LARGE SCALE GENOMIC DNA]</scope>
    <source>
        <strain evidence="2">ATCC 13124 / DSM 756 / JCM 1290 / NCIMB 6125 / NCTC 8237 / S 107 / Type A</strain>
    </source>
</reference>
<dbReference type="STRING" id="195103.CPF_2414"/>
<dbReference type="Proteomes" id="UP000001823">
    <property type="component" value="Chromosome"/>
</dbReference>
<sequence length="35" mass="4311">MKGLYQNKFYITYKQLLARPSNSRNMFISFIYNIF</sequence>
<evidence type="ECO:0000313" key="2">
    <source>
        <dbReference type="Proteomes" id="UP000001823"/>
    </source>
</evidence>
<protein>
    <submittedName>
        <fullName evidence="1">Uncharacterized protein</fullName>
    </submittedName>
</protein>
<organism evidence="1 2">
    <name type="scientific">Clostridium perfringens (strain ATCC 13124 / DSM 756 / JCM 1290 / NCIMB 6125 / NCTC 8237 / Type A)</name>
    <dbReference type="NCBI Taxonomy" id="195103"/>
    <lineage>
        <taxon>Bacteria</taxon>
        <taxon>Bacillati</taxon>
        <taxon>Bacillota</taxon>
        <taxon>Clostridia</taxon>
        <taxon>Eubacteriales</taxon>
        <taxon>Clostridiaceae</taxon>
        <taxon>Clostridium</taxon>
    </lineage>
</organism>
<evidence type="ECO:0000313" key="1">
    <source>
        <dbReference type="EMBL" id="ABG84159.1"/>
    </source>
</evidence>
<dbReference type="HOGENOM" id="CLU_3364304_0_0_9"/>
<dbReference type="AlphaFoldDB" id="A0A0H2YTR8"/>
<dbReference type="PaxDb" id="195103-CPF_2414"/>
<dbReference type="KEGG" id="cpf:CPF_2414"/>
<dbReference type="EMBL" id="CP000246">
    <property type="protein sequence ID" value="ABG84159.1"/>
    <property type="molecule type" value="Genomic_DNA"/>
</dbReference>
<gene>
    <name evidence="1" type="ordered locus">CPF_2414</name>
</gene>
<proteinExistence type="predicted"/>
<keyword evidence="2" id="KW-1185">Reference proteome</keyword>
<name>A0A0H2YTR8_CLOP1</name>